<name>A0A4P2VJI0_9ARCH</name>
<proteinExistence type="predicted"/>
<reference evidence="2 3" key="1">
    <citation type="journal article" date="2019" name="ISME J.">
        <title>Isolation and characterization of a thermophilic sulfur- and iron-reducing thaumarchaeote from a terrestrial acidic hot spring.</title>
        <authorList>
            <person name="Kato S."/>
            <person name="Itoh T."/>
            <person name="Yuki M."/>
            <person name="Nagamori M."/>
            <person name="Ohnishi M."/>
            <person name="Uematsu K."/>
            <person name="Suzuki K."/>
            <person name="Takashina T."/>
            <person name="Ohkuma M."/>
        </authorList>
    </citation>
    <scope>NUCLEOTIDE SEQUENCE [LARGE SCALE GENOMIC DNA]</scope>
    <source>
        <strain evidence="2 3">NAS-02</strain>
    </source>
</reference>
<dbReference type="Proteomes" id="UP000509448">
    <property type="component" value="Chromosome"/>
</dbReference>
<feature type="compositionally biased region" description="Low complexity" evidence="1">
    <location>
        <begin position="1"/>
        <end position="10"/>
    </location>
</feature>
<feature type="region of interest" description="Disordered" evidence="1">
    <location>
        <begin position="1"/>
        <end position="33"/>
    </location>
</feature>
<gene>
    <name evidence="2" type="ORF">NAS2_0064</name>
</gene>
<dbReference type="EMBL" id="AP018732">
    <property type="protein sequence ID" value="BBE41478.1"/>
    <property type="molecule type" value="Genomic_DNA"/>
</dbReference>
<evidence type="ECO:0000256" key="1">
    <source>
        <dbReference type="SAM" id="MobiDB-lite"/>
    </source>
</evidence>
<organism evidence="2 3">
    <name type="scientific">Conexivisphaera calida</name>
    <dbReference type="NCBI Taxonomy" id="1874277"/>
    <lineage>
        <taxon>Archaea</taxon>
        <taxon>Nitrososphaerota</taxon>
        <taxon>Conexivisphaeria</taxon>
        <taxon>Conexivisphaerales</taxon>
        <taxon>Conexivisphaeraceae</taxon>
        <taxon>Conexivisphaera</taxon>
    </lineage>
</organism>
<keyword evidence="3" id="KW-1185">Reference proteome</keyword>
<evidence type="ECO:0000313" key="2">
    <source>
        <dbReference type="EMBL" id="BBE41478.1"/>
    </source>
</evidence>
<accession>A0A4P2VJI0</accession>
<sequence>MMSNGAGEAPQPSPAPQEPGPSTDVAVFPAPEDNGTRAVVVRLLPNGAQGRKLRRLADAA</sequence>
<dbReference type="AlphaFoldDB" id="A0A4P2VJI0"/>
<evidence type="ECO:0000313" key="3">
    <source>
        <dbReference type="Proteomes" id="UP000509448"/>
    </source>
</evidence>
<protein>
    <submittedName>
        <fullName evidence="2">Uncharacterized protein</fullName>
    </submittedName>
</protein>
<dbReference type="KEGG" id="ccai:NAS2_0064"/>